<protein>
    <submittedName>
        <fullName evidence="2">Uncharacterized protein</fullName>
    </submittedName>
</protein>
<dbReference type="Proteomes" id="UP000070250">
    <property type="component" value="Chromosome"/>
</dbReference>
<name>A0A127FDM2_STEDE</name>
<dbReference type="RefSeq" id="WP_066921355.1">
    <property type="nucleotide sequence ID" value="NZ_CP011971.1"/>
</dbReference>
<evidence type="ECO:0000256" key="1">
    <source>
        <dbReference type="SAM" id="SignalP"/>
    </source>
</evidence>
<sequence>MRKAHVVGTIGMLASVLLSLHAAAAVRPAGGDLYYDGAYYADSVFYWTSPGPFSGSGPGYEHDLAVDDGIYGACTSFTNLPNGYDDCITAGISDPPGFIIFSFGSYNANAIQANTVYYGGWYFSQPRGQVFGPVDLYAQNVEHYFCSIDWQFCMNGVSTTDVIPYPLQMNVGGYPTLVYW</sequence>
<dbReference type="EMBL" id="CP011971">
    <property type="protein sequence ID" value="AMN47725.1"/>
    <property type="molecule type" value="Genomic_DNA"/>
</dbReference>
<keyword evidence="3" id="KW-1185">Reference proteome</keyword>
<dbReference type="AlphaFoldDB" id="A0A127FDM2"/>
<evidence type="ECO:0000313" key="3">
    <source>
        <dbReference type="Proteomes" id="UP000070250"/>
    </source>
</evidence>
<evidence type="ECO:0000313" key="2">
    <source>
        <dbReference type="EMBL" id="AMN47725.1"/>
    </source>
</evidence>
<feature type="chain" id="PRO_5007448352" evidence="1">
    <location>
        <begin position="25"/>
        <end position="180"/>
    </location>
</feature>
<dbReference type="KEGG" id="sdf:ACG33_11570"/>
<keyword evidence="1" id="KW-0732">Signal</keyword>
<gene>
    <name evidence="2" type="ORF">ACG33_11570</name>
</gene>
<dbReference type="STRING" id="465721.ACG33_11570"/>
<feature type="signal peptide" evidence="1">
    <location>
        <begin position="1"/>
        <end position="24"/>
    </location>
</feature>
<reference evidence="2 3" key="1">
    <citation type="submission" date="2015-06" db="EMBL/GenBank/DDBJ databases">
        <title>A Comprehensive Approach to Explore the Metabolic and Phylogenetic Diversity of Bacterial Steroid Degradation in the Environment: Testosterone as an Example.</title>
        <authorList>
            <person name="Yang F.-C."/>
            <person name="Chen Y.-L."/>
            <person name="Yu C.-P."/>
            <person name="Tang S.-L."/>
            <person name="Wang P.-H."/>
            <person name="Ismail W."/>
            <person name="Wang C.-H."/>
            <person name="Yang C.-Y."/>
            <person name="Chiang Y.-R."/>
        </authorList>
    </citation>
    <scope>NUCLEOTIDE SEQUENCE [LARGE SCALE GENOMIC DNA]</scope>
    <source>
        <strain evidence="2 3">DSM 18526</strain>
    </source>
</reference>
<organism evidence="2 3">
    <name type="scientific">Steroidobacter denitrificans</name>
    <dbReference type="NCBI Taxonomy" id="465721"/>
    <lineage>
        <taxon>Bacteria</taxon>
        <taxon>Pseudomonadati</taxon>
        <taxon>Pseudomonadota</taxon>
        <taxon>Gammaproteobacteria</taxon>
        <taxon>Steroidobacterales</taxon>
        <taxon>Steroidobacteraceae</taxon>
        <taxon>Steroidobacter</taxon>
    </lineage>
</organism>
<accession>A0A127FDM2</accession>
<proteinExistence type="predicted"/>